<sequence length="234" mass="26398">MMSARDMRQRMKLRILFPCISYYHDKRSATRNHGSPRPPLVYEKVYTIFHWVVGLISRCTYAHDPAGIDAILILVSGTRSMTRRPAWTGLHADLASLSERHLPYDLEKFISGTAYGECYGTMARTRYACRGPTKAMSTRSNNNGDPCCILRGLMRSHNTQKVWTRELHSFFGRQSAKYCISPSGHSAYSTLDGKKKKARLYTAYSLLEIRTATRRAVSTKPQEFAAGDLCTGGT</sequence>
<dbReference type="Proteomes" id="UP000799764">
    <property type="component" value="Unassembled WGS sequence"/>
</dbReference>
<organism evidence="1 2">
    <name type="scientific">Karstenula rhodostoma CBS 690.94</name>
    <dbReference type="NCBI Taxonomy" id="1392251"/>
    <lineage>
        <taxon>Eukaryota</taxon>
        <taxon>Fungi</taxon>
        <taxon>Dikarya</taxon>
        <taxon>Ascomycota</taxon>
        <taxon>Pezizomycotina</taxon>
        <taxon>Dothideomycetes</taxon>
        <taxon>Pleosporomycetidae</taxon>
        <taxon>Pleosporales</taxon>
        <taxon>Massarineae</taxon>
        <taxon>Didymosphaeriaceae</taxon>
        <taxon>Karstenula</taxon>
    </lineage>
</organism>
<protein>
    <submittedName>
        <fullName evidence="1">Uncharacterized protein</fullName>
    </submittedName>
</protein>
<gene>
    <name evidence="1" type="ORF">P171DRAFT_180449</name>
</gene>
<accession>A0A9P4P683</accession>
<name>A0A9P4P683_9PLEO</name>
<dbReference type="AlphaFoldDB" id="A0A9P4P683"/>
<evidence type="ECO:0000313" key="1">
    <source>
        <dbReference type="EMBL" id="KAF2437324.1"/>
    </source>
</evidence>
<reference evidence="1" key="1">
    <citation type="journal article" date="2020" name="Stud. Mycol.">
        <title>101 Dothideomycetes genomes: a test case for predicting lifestyles and emergence of pathogens.</title>
        <authorList>
            <person name="Haridas S."/>
            <person name="Albert R."/>
            <person name="Binder M."/>
            <person name="Bloem J."/>
            <person name="Labutti K."/>
            <person name="Salamov A."/>
            <person name="Andreopoulos B."/>
            <person name="Baker S."/>
            <person name="Barry K."/>
            <person name="Bills G."/>
            <person name="Bluhm B."/>
            <person name="Cannon C."/>
            <person name="Castanera R."/>
            <person name="Culley D."/>
            <person name="Daum C."/>
            <person name="Ezra D."/>
            <person name="Gonzalez J."/>
            <person name="Henrissat B."/>
            <person name="Kuo A."/>
            <person name="Liang C."/>
            <person name="Lipzen A."/>
            <person name="Lutzoni F."/>
            <person name="Magnuson J."/>
            <person name="Mondo S."/>
            <person name="Nolan M."/>
            <person name="Ohm R."/>
            <person name="Pangilinan J."/>
            <person name="Park H.-J."/>
            <person name="Ramirez L."/>
            <person name="Alfaro M."/>
            <person name="Sun H."/>
            <person name="Tritt A."/>
            <person name="Yoshinaga Y."/>
            <person name="Zwiers L.-H."/>
            <person name="Turgeon B."/>
            <person name="Goodwin S."/>
            <person name="Spatafora J."/>
            <person name="Crous P."/>
            <person name="Grigoriev I."/>
        </authorList>
    </citation>
    <scope>NUCLEOTIDE SEQUENCE</scope>
    <source>
        <strain evidence="1">CBS 690.94</strain>
    </source>
</reference>
<evidence type="ECO:0000313" key="2">
    <source>
        <dbReference type="Proteomes" id="UP000799764"/>
    </source>
</evidence>
<keyword evidence="2" id="KW-1185">Reference proteome</keyword>
<proteinExistence type="predicted"/>
<comment type="caution">
    <text evidence="1">The sequence shown here is derived from an EMBL/GenBank/DDBJ whole genome shotgun (WGS) entry which is preliminary data.</text>
</comment>
<dbReference type="EMBL" id="MU001516">
    <property type="protein sequence ID" value="KAF2437324.1"/>
    <property type="molecule type" value="Genomic_DNA"/>
</dbReference>